<keyword evidence="8" id="KW-1185">Reference proteome</keyword>
<evidence type="ECO:0000256" key="2">
    <source>
        <dbReference type="ARBA" id="ARBA00022771"/>
    </source>
</evidence>
<protein>
    <recommendedName>
        <fullName evidence="6">THAP-type domain-containing protein</fullName>
    </recommendedName>
</protein>
<keyword evidence="4 5" id="KW-0238">DNA-binding</keyword>
<dbReference type="PROSITE" id="PS50950">
    <property type="entry name" value="ZF_THAP"/>
    <property type="match status" value="1"/>
</dbReference>
<dbReference type="InterPro" id="IPR006612">
    <property type="entry name" value="THAP_Znf"/>
</dbReference>
<keyword evidence="3" id="KW-0862">Zinc</keyword>
<dbReference type="GO" id="GO:0003677">
    <property type="term" value="F:DNA binding"/>
    <property type="evidence" value="ECO:0007669"/>
    <property type="project" value="UniProtKB-UniRule"/>
</dbReference>
<dbReference type="Gene3D" id="6.20.210.20">
    <property type="entry name" value="THAP domain"/>
    <property type="match status" value="1"/>
</dbReference>
<name>A0ABD1EL15_HYPHA</name>
<dbReference type="InterPro" id="IPR038441">
    <property type="entry name" value="THAP_Znf_sf"/>
</dbReference>
<dbReference type="GO" id="GO:0008270">
    <property type="term" value="F:zinc ion binding"/>
    <property type="evidence" value="ECO:0007669"/>
    <property type="project" value="UniProtKB-KW"/>
</dbReference>
<feature type="domain" description="THAP-type" evidence="6">
    <location>
        <begin position="1"/>
        <end position="91"/>
    </location>
</feature>
<dbReference type="Pfam" id="PF05485">
    <property type="entry name" value="THAP"/>
    <property type="match status" value="1"/>
</dbReference>
<evidence type="ECO:0000313" key="7">
    <source>
        <dbReference type="EMBL" id="KAL1493952.1"/>
    </source>
</evidence>
<organism evidence="7 8">
    <name type="scientific">Hypothenemus hampei</name>
    <name type="common">Coffee berry borer</name>
    <dbReference type="NCBI Taxonomy" id="57062"/>
    <lineage>
        <taxon>Eukaryota</taxon>
        <taxon>Metazoa</taxon>
        <taxon>Ecdysozoa</taxon>
        <taxon>Arthropoda</taxon>
        <taxon>Hexapoda</taxon>
        <taxon>Insecta</taxon>
        <taxon>Pterygota</taxon>
        <taxon>Neoptera</taxon>
        <taxon>Endopterygota</taxon>
        <taxon>Coleoptera</taxon>
        <taxon>Polyphaga</taxon>
        <taxon>Cucujiformia</taxon>
        <taxon>Curculionidae</taxon>
        <taxon>Scolytinae</taxon>
        <taxon>Hypothenemus</taxon>
    </lineage>
</organism>
<evidence type="ECO:0000256" key="3">
    <source>
        <dbReference type="ARBA" id="ARBA00022833"/>
    </source>
</evidence>
<reference evidence="7 8" key="1">
    <citation type="submission" date="2024-05" db="EMBL/GenBank/DDBJ databases">
        <title>Genetic variation in Jamaican populations of the coffee berry borer (Hypothenemus hampei).</title>
        <authorList>
            <person name="Errbii M."/>
            <person name="Myrie A."/>
        </authorList>
    </citation>
    <scope>NUCLEOTIDE SEQUENCE [LARGE SCALE GENOMIC DNA]</scope>
    <source>
        <strain evidence="7">JA-Hopewell-2020-01-JO</strain>
        <tissue evidence="7">Whole body</tissue>
    </source>
</reference>
<dbReference type="PANTHER" id="PTHR46927:SF3">
    <property type="entry name" value="THAP-TYPE DOMAIN-CONTAINING PROTEIN"/>
    <property type="match status" value="1"/>
</dbReference>
<dbReference type="PANTHER" id="PTHR46927">
    <property type="entry name" value="AGAP005574-PA"/>
    <property type="match status" value="1"/>
</dbReference>
<dbReference type="EMBL" id="JBDJPC010000007">
    <property type="protein sequence ID" value="KAL1493952.1"/>
    <property type="molecule type" value="Genomic_DNA"/>
</dbReference>
<gene>
    <name evidence="7" type="ORF">ABEB36_009631</name>
</gene>
<evidence type="ECO:0000259" key="6">
    <source>
        <dbReference type="PROSITE" id="PS50950"/>
    </source>
</evidence>
<evidence type="ECO:0000256" key="4">
    <source>
        <dbReference type="ARBA" id="ARBA00023125"/>
    </source>
</evidence>
<evidence type="ECO:0000256" key="1">
    <source>
        <dbReference type="ARBA" id="ARBA00022723"/>
    </source>
</evidence>
<evidence type="ECO:0000256" key="5">
    <source>
        <dbReference type="PROSITE-ProRule" id="PRU00309"/>
    </source>
</evidence>
<dbReference type="AlphaFoldDB" id="A0ABD1EL15"/>
<dbReference type="SUPFAM" id="SSF57716">
    <property type="entry name" value="Glucocorticoid receptor-like (DNA-binding domain)"/>
    <property type="match status" value="1"/>
</dbReference>
<accession>A0ABD1EL15</accession>
<comment type="caution">
    <text evidence="7">The sequence shown here is derived from an EMBL/GenBank/DDBJ whole genome shotgun (WGS) entry which is preliminary data.</text>
</comment>
<dbReference type="SMART" id="SM00980">
    <property type="entry name" value="THAP"/>
    <property type="match status" value="1"/>
</dbReference>
<dbReference type="Proteomes" id="UP001566132">
    <property type="component" value="Unassembled WGS sequence"/>
</dbReference>
<proteinExistence type="predicted"/>
<evidence type="ECO:0000313" key="8">
    <source>
        <dbReference type="Proteomes" id="UP001566132"/>
    </source>
</evidence>
<keyword evidence="2 5" id="KW-0863">Zinc-finger</keyword>
<dbReference type="SMART" id="SM00692">
    <property type="entry name" value="DM3"/>
    <property type="match status" value="1"/>
</dbReference>
<dbReference type="InterPro" id="IPR052224">
    <property type="entry name" value="THAP_domain_protein"/>
</dbReference>
<keyword evidence="1" id="KW-0479">Metal-binding</keyword>
<sequence length="167" mass="18814">MPGCAVANCKNFNRKTKGTDIRYFRFPKNEDLAKQWVSACGRKDEINLKNACVCSLHFDDKSVDIPLKHKLLKYSPRSSRILRADAVPTINIPKKPLKDNNEGNLLGVANVVKAPNINISGGSSSAIEECQDPIENMELDNIQLLEDSAYQQICKKYVRLFARNVQY</sequence>